<reference evidence="1 2" key="1">
    <citation type="journal article" date="2019" name="Sci. Rep.">
        <title>Orb-weaving spider Araneus ventricosus genome elucidates the spidroin gene catalogue.</title>
        <authorList>
            <person name="Kono N."/>
            <person name="Nakamura H."/>
            <person name="Ohtoshi R."/>
            <person name="Moran D.A.P."/>
            <person name="Shinohara A."/>
            <person name="Yoshida Y."/>
            <person name="Fujiwara M."/>
            <person name="Mori M."/>
            <person name="Tomita M."/>
            <person name="Arakawa K."/>
        </authorList>
    </citation>
    <scope>NUCLEOTIDE SEQUENCE [LARGE SCALE GENOMIC DNA]</scope>
</reference>
<accession>A0A4Y2G744</accession>
<comment type="caution">
    <text evidence="1">The sequence shown here is derived from an EMBL/GenBank/DDBJ whole genome shotgun (WGS) entry which is preliminary data.</text>
</comment>
<evidence type="ECO:0000313" key="2">
    <source>
        <dbReference type="Proteomes" id="UP000499080"/>
    </source>
</evidence>
<name>A0A4Y2G744_ARAVE</name>
<dbReference type="EMBL" id="BGPR01001253">
    <property type="protein sequence ID" value="GBM49403.1"/>
    <property type="molecule type" value="Genomic_DNA"/>
</dbReference>
<sequence>MACTATDRTGHRSFMEHFSSVQHYGNGLELVTRAEPLLNLELRSWKEEWSQIKRRTFAKRNFVLLPEMSILCYAYLRRKIFEWLLKRMNRIPGNPVDSDLLVVFVINSLQKLLIQ</sequence>
<keyword evidence="2" id="KW-1185">Reference proteome</keyword>
<evidence type="ECO:0000313" key="1">
    <source>
        <dbReference type="EMBL" id="GBM49403.1"/>
    </source>
</evidence>
<organism evidence="1 2">
    <name type="scientific">Araneus ventricosus</name>
    <name type="common">Orbweaver spider</name>
    <name type="synonym">Epeira ventricosa</name>
    <dbReference type="NCBI Taxonomy" id="182803"/>
    <lineage>
        <taxon>Eukaryota</taxon>
        <taxon>Metazoa</taxon>
        <taxon>Ecdysozoa</taxon>
        <taxon>Arthropoda</taxon>
        <taxon>Chelicerata</taxon>
        <taxon>Arachnida</taxon>
        <taxon>Araneae</taxon>
        <taxon>Araneomorphae</taxon>
        <taxon>Entelegynae</taxon>
        <taxon>Araneoidea</taxon>
        <taxon>Araneidae</taxon>
        <taxon>Araneus</taxon>
    </lineage>
</organism>
<dbReference type="AlphaFoldDB" id="A0A4Y2G744"/>
<dbReference type="Proteomes" id="UP000499080">
    <property type="component" value="Unassembled WGS sequence"/>
</dbReference>
<dbReference type="OrthoDB" id="6468864at2759"/>
<gene>
    <name evidence="1" type="ORF">AVEN_32528_1</name>
</gene>
<protein>
    <submittedName>
        <fullName evidence="1">Uncharacterized protein</fullName>
    </submittedName>
</protein>
<proteinExistence type="predicted"/>